<feature type="chain" id="PRO_5037119029" evidence="12">
    <location>
        <begin position="20"/>
        <end position="799"/>
    </location>
</feature>
<dbReference type="InterPro" id="IPR039426">
    <property type="entry name" value="TonB-dep_rcpt-like"/>
</dbReference>
<evidence type="ECO:0000256" key="8">
    <source>
        <dbReference type="ARBA" id="ARBA00023170"/>
    </source>
</evidence>
<dbReference type="PANTHER" id="PTHR30069">
    <property type="entry name" value="TONB-DEPENDENT OUTER MEMBRANE RECEPTOR"/>
    <property type="match status" value="1"/>
</dbReference>
<evidence type="ECO:0000256" key="7">
    <source>
        <dbReference type="ARBA" id="ARBA00023136"/>
    </source>
</evidence>
<dbReference type="RefSeq" id="WP_201923536.1">
    <property type="nucleotide sequence ID" value="NZ_BAABAX010000002.1"/>
</dbReference>
<evidence type="ECO:0000256" key="6">
    <source>
        <dbReference type="ARBA" id="ARBA00023077"/>
    </source>
</evidence>
<dbReference type="GO" id="GO:0009279">
    <property type="term" value="C:cell outer membrane"/>
    <property type="evidence" value="ECO:0007669"/>
    <property type="project" value="UniProtKB-SubCell"/>
</dbReference>
<comment type="similarity">
    <text evidence="10 11">Belongs to the TonB-dependent receptor family.</text>
</comment>
<feature type="domain" description="TonB-dependent receptor plug" evidence="14">
    <location>
        <begin position="122"/>
        <end position="220"/>
    </location>
</feature>
<keyword evidence="16" id="KW-1185">Reference proteome</keyword>
<evidence type="ECO:0000256" key="3">
    <source>
        <dbReference type="ARBA" id="ARBA00022452"/>
    </source>
</evidence>
<keyword evidence="2 10" id="KW-0813">Transport</keyword>
<evidence type="ECO:0000256" key="2">
    <source>
        <dbReference type="ARBA" id="ARBA00022448"/>
    </source>
</evidence>
<dbReference type="Pfam" id="PF07715">
    <property type="entry name" value="Plug"/>
    <property type="match status" value="1"/>
</dbReference>
<dbReference type="Gene3D" id="2.170.130.10">
    <property type="entry name" value="TonB-dependent receptor, plug domain"/>
    <property type="match status" value="1"/>
</dbReference>
<keyword evidence="7 10" id="KW-0472">Membrane</keyword>
<evidence type="ECO:0000256" key="5">
    <source>
        <dbReference type="ARBA" id="ARBA00022729"/>
    </source>
</evidence>
<dbReference type="GO" id="GO:0015344">
    <property type="term" value="F:siderophore uptake transmembrane transporter activity"/>
    <property type="evidence" value="ECO:0007669"/>
    <property type="project" value="TreeGrafter"/>
</dbReference>
<dbReference type="SUPFAM" id="SSF49464">
    <property type="entry name" value="Carboxypeptidase regulatory domain-like"/>
    <property type="match status" value="1"/>
</dbReference>
<proteinExistence type="inferred from homology"/>
<keyword evidence="6 11" id="KW-0798">TonB box</keyword>
<sequence>MKRFTLITVYLLGVTFSLAQDCNKTLTGKVIDFHDGVALKGAKITFNNQMIVTDTEGNYTINDLCAISYAFTISHEDCNSQVVTIDVSKVHTQDFYLEHHYTDLDQIDIASSSKNKATNSQVEEKLNRKQLELYSSLSIGDALKEISGVNTLTSGNTIVKPVIQGVHSSRIVILNNGVRQEDQEWGEEHAPNIDINAFNEIRVIKGAGALQYGGNAIGGVIIAENKLTSLRDTIFGNAQLAASTNGQGGSTNSALNIGFKNGWGAKAQGTVKYFGDSEAPDYILSNTGHREQSFSTTFGYNNFLYGFEGYYSFYNATQGILRSSHIGNVGDLVRAINSEVPLVINDFTYDINAPKQETQHHLVKLKFYNRFKNLGKLNLQYSFQYNNRKEFDIRRGDDRDKPSLDLELLTHGLEGSFLFDAKDSFKKNVGFQLAYQTNTPDPDTGVRRLIPDYNKISAGVFAITEFTISDHITADAGIRYDFVNVDAKKFYEKEFWDDRAYNVQFADLIIADEGDQWLTNPNFDYNSVSASVGLNYSYGNQNTLLFNASYVNRAPNPVELFSDGLHHSAAIIELGDLNFDQESALKFSLASEHENIFGIGRLKVSPYLSLIDNFILLEPTGVDFTIRGSFPIWEYRQTNALLYGIDVDYGLDITETLKFTTGFSYIYGQDTTANEALINMPAPNFRSQLTYQKENWDIRLTNTSVLKQNRFPNNDFETSFIRNNVEVTELVLISEPPAGYSLFDLSGSYTFGIWNPKDLVVGASITNLFDVSYRDYLNRQRFYADNIGRNFTLNINFKF</sequence>
<dbReference type="InterPro" id="IPR000531">
    <property type="entry name" value="Beta-barrel_TonB"/>
</dbReference>
<dbReference type="SUPFAM" id="SSF56935">
    <property type="entry name" value="Porins"/>
    <property type="match status" value="1"/>
</dbReference>
<evidence type="ECO:0000259" key="14">
    <source>
        <dbReference type="Pfam" id="PF07715"/>
    </source>
</evidence>
<keyword evidence="5 12" id="KW-0732">Signal</keyword>
<evidence type="ECO:0000256" key="12">
    <source>
        <dbReference type="SAM" id="SignalP"/>
    </source>
</evidence>
<evidence type="ECO:0000256" key="4">
    <source>
        <dbReference type="ARBA" id="ARBA00022692"/>
    </source>
</evidence>
<dbReference type="Gene3D" id="2.40.170.20">
    <property type="entry name" value="TonB-dependent receptor, beta-barrel domain"/>
    <property type="match status" value="1"/>
</dbReference>
<gene>
    <name evidence="15" type="ORF">JJQ60_18035</name>
</gene>
<comment type="subcellular location">
    <subcellularLocation>
        <location evidence="1 10">Cell outer membrane</location>
        <topology evidence="1 10">Multi-pass membrane protein</topology>
    </subcellularLocation>
</comment>
<evidence type="ECO:0000256" key="9">
    <source>
        <dbReference type="ARBA" id="ARBA00023237"/>
    </source>
</evidence>
<keyword evidence="4 10" id="KW-0812">Transmembrane</keyword>
<protein>
    <submittedName>
        <fullName evidence="15">TonB-dependent receptor</fullName>
    </submittedName>
</protein>
<dbReference type="Gene3D" id="2.60.40.1120">
    <property type="entry name" value="Carboxypeptidase-like, regulatory domain"/>
    <property type="match status" value="1"/>
</dbReference>
<dbReference type="InterPro" id="IPR012910">
    <property type="entry name" value="Plug_dom"/>
</dbReference>
<comment type="caution">
    <text evidence="15">The sequence shown here is derived from an EMBL/GenBank/DDBJ whole genome shotgun (WGS) entry which is preliminary data.</text>
</comment>
<keyword evidence="3 10" id="KW-1134">Transmembrane beta strand</keyword>
<accession>A0A937A0W1</accession>
<evidence type="ECO:0000256" key="11">
    <source>
        <dbReference type="RuleBase" id="RU003357"/>
    </source>
</evidence>
<dbReference type="InterPro" id="IPR036942">
    <property type="entry name" value="Beta-barrel_TonB_sf"/>
</dbReference>
<keyword evidence="9 10" id="KW-0998">Cell outer membrane</keyword>
<dbReference type="EMBL" id="JAERQJ010000008">
    <property type="protein sequence ID" value="MBL0685440.1"/>
    <property type="molecule type" value="Genomic_DNA"/>
</dbReference>
<reference evidence="15" key="1">
    <citation type="submission" date="2021-01" db="EMBL/GenBank/DDBJ databases">
        <authorList>
            <person name="Zhong Y.L."/>
        </authorList>
    </citation>
    <scope>NUCLEOTIDE SEQUENCE</scope>
    <source>
        <strain evidence="15">KCTC 23302</strain>
    </source>
</reference>
<evidence type="ECO:0000256" key="1">
    <source>
        <dbReference type="ARBA" id="ARBA00004571"/>
    </source>
</evidence>
<dbReference type="InterPro" id="IPR037066">
    <property type="entry name" value="Plug_dom_sf"/>
</dbReference>
<organism evidence="15 16">
    <name type="scientific">Aquimarina mytili</name>
    <dbReference type="NCBI Taxonomy" id="874423"/>
    <lineage>
        <taxon>Bacteria</taxon>
        <taxon>Pseudomonadati</taxon>
        <taxon>Bacteroidota</taxon>
        <taxon>Flavobacteriia</taxon>
        <taxon>Flavobacteriales</taxon>
        <taxon>Flavobacteriaceae</taxon>
        <taxon>Aquimarina</taxon>
    </lineage>
</organism>
<name>A0A937A0W1_9FLAO</name>
<evidence type="ECO:0000313" key="16">
    <source>
        <dbReference type="Proteomes" id="UP000651057"/>
    </source>
</evidence>
<dbReference type="Proteomes" id="UP000651057">
    <property type="component" value="Unassembled WGS sequence"/>
</dbReference>
<evidence type="ECO:0000256" key="10">
    <source>
        <dbReference type="PROSITE-ProRule" id="PRU01360"/>
    </source>
</evidence>
<evidence type="ECO:0000313" key="15">
    <source>
        <dbReference type="EMBL" id="MBL0685440.1"/>
    </source>
</evidence>
<keyword evidence="8 15" id="KW-0675">Receptor</keyword>
<evidence type="ECO:0000259" key="13">
    <source>
        <dbReference type="Pfam" id="PF00593"/>
    </source>
</evidence>
<dbReference type="GO" id="GO:0044718">
    <property type="term" value="P:siderophore transmembrane transport"/>
    <property type="evidence" value="ECO:0007669"/>
    <property type="project" value="TreeGrafter"/>
</dbReference>
<feature type="signal peptide" evidence="12">
    <location>
        <begin position="1"/>
        <end position="19"/>
    </location>
</feature>
<dbReference type="InterPro" id="IPR008969">
    <property type="entry name" value="CarboxyPept-like_regulatory"/>
</dbReference>
<dbReference type="AlphaFoldDB" id="A0A937A0W1"/>
<dbReference type="Pfam" id="PF00593">
    <property type="entry name" value="TonB_dep_Rec_b-barrel"/>
    <property type="match status" value="1"/>
</dbReference>
<dbReference type="PROSITE" id="PS52016">
    <property type="entry name" value="TONB_DEPENDENT_REC_3"/>
    <property type="match status" value="1"/>
</dbReference>
<dbReference type="PANTHER" id="PTHR30069:SF29">
    <property type="entry name" value="HEMOGLOBIN AND HEMOGLOBIN-HAPTOGLOBIN-BINDING PROTEIN 1-RELATED"/>
    <property type="match status" value="1"/>
</dbReference>
<feature type="domain" description="TonB-dependent receptor-like beta-barrel" evidence="13">
    <location>
        <begin position="294"/>
        <end position="768"/>
    </location>
</feature>